<comment type="catalytic activity">
    <reaction evidence="2">
        <text>N-terminal N-formyl-L-methionyl-[peptide] + H2O = N-terminal L-methionyl-[peptide] + formate</text>
        <dbReference type="Rhea" id="RHEA:24420"/>
        <dbReference type="Rhea" id="RHEA-COMP:10639"/>
        <dbReference type="Rhea" id="RHEA-COMP:10640"/>
        <dbReference type="ChEBI" id="CHEBI:15377"/>
        <dbReference type="ChEBI" id="CHEBI:15740"/>
        <dbReference type="ChEBI" id="CHEBI:49298"/>
        <dbReference type="ChEBI" id="CHEBI:64731"/>
        <dbReference type="EC" id="3.5.1.88"/>
    </reaction>
</comment>
<dbReference type="PANTHER" id="PTHR10458:SF22">
    <property type="entry name" value="PEPTIDE DEFORMYLASE"/>
    <property type="match status" value="1"/>
</dbReference>
<keyword evidence="2" id="KW-0378">Hydrolase</keyword>
<dbReference type="GO" id="GO:0042586">
    <property type="term" value="F:peptide deformylase activity"/>
    <property type="evidence" value="ECO:0007669"/>
    <property type="project" value="UniProtKB-UniRule"/>
</dbReference>
<dbReference type="EMBL" id="SMAO01000009">
    <property type="protein sequence ID" value="TCT19197.1"/>
    <property type="molecule type" value="Genomic_DNA"/>
</dbReference>
<comment type="caution">
    <text evidence="3">The sequence shown here is derived from an EMBL/GenBank/DDBJ whole genome shotgun (WGS) entry which is preliminary data.</text>
</comment>
<comment type="cofactor">
    <cofactor evidence="2">
        <name>Fe(2+)</name>
        <dbReference type="ChEBI" id="CHEBI:29033"/>
    </cofactor>
    <text evidence="2">Binds 1 Fe(2+) ion.</text>
</comment>
<dbReference type="InterPro" id="IPR023635">
    <property type="entry name" value="Peptide_deformylase"/>
</dbReference>
<dbReference type="HAMAP" id="MF_00163">
    <property type="entry name" value="Pep_deformylase"/>
    <property type="match status" value="1"/>
</dbReference>
<dbReference type="NCBIfam" id="TIGR00079">
    <property type="entry name" value="pept_deformyl"/>
    <property type="match status" value="1"/>
</dbReference>
<dbReference type="Proteomes" id="UP000295717">
    <property type="component" value="Unassembled WGS sequence"/>
</dbReference>
<dbReference type="PRINTS" id="PR01576">
    <property type="entry name" value="PDEFORMYLASE"/>
</dbReference>
<dbReference type="CDD" id="cd00487">
    <property type="entry name" value="Pep_deformylase"/>
    <property type="match status" value="1"/>
</dbReference>
<evidence type="ECO:0000313" key="4">
    <source>
        <dbReference type="Proteomes" id="UP000295717"/>
    </source>
</evidence>
<name>A0A4R3MU03_9GAMM</name>
<proteinExistence type="inferred from homology"/>
<accession>A0A4R3MU03</accession>
<comment type="similarity">
    <text evidence="1 2">Belongs to the polypeptide deformylase family.</text>
</comment>
<dbReference type="Pfam" id="PF01327">
    <property type="entry name" value="Pep_deformylase"/>
    <property type="match status" value="1"/>
</dbReference>
<comment type="function">
    <text evidence="2">Removes the formyl group from the N-terminal Met of newly synthesized proteins. Requires at least a dipeptide for an efficient rate of reaction. N-terminal L-methionine is a prerequisite for activity but the enzyme has broad specificity at other positions.</text>
</comment>
<dbReference type="Gene3D" id="3.90.45.10">
    <property type="entry name" value="Peptide deformylase"/>
    <property type="match status" value="1"/>
</dbReference>
<dbReference type="PANTHER" id="PTHR10458">
    <property type="entry name" value="PEPTIDE DEFORMYLASE"/>
    <property type="match status" value="1"/>
</dbReference>
<reference evidence="3 4" key="1">
    <citation type="submission" date="2019-03" db="EMBL/GenBank/DDBJ databases">
        <title>Genomic Encyclopedia of Type Strains, Phase IV (KMG-IV): sequencing the most valuable type-strain genomes for metagenomic binning, comparative biology and taxonomic classification.</title>
        <authorList>
            <person name="Goeker M."/>
        </authorList>
    </citation>
    <scope>NUCLEOTIDE SEQUENCE [LARGE SCALE GENOMIC DNA]</scope>
    <source>
        <strain evidence="3 4">DSM 13587</strain>
    </source>
</reference>
<feature type="binding site" evidence="2">
    <location>
        <position position="96"/>
    </location>
    <ligand>
        <name>Fe cation</name>
        <dbReference type="ChEBI" id="CHEBI:24875"/>
    </ligand>
</feature>
<dbReference type="RefSeq" id="WP_132978192.1">
    <property type="nucleotide sequence ID" value="NZ_SMAO01000009.1"/>
</dbReference>
<protein>
    <recommendedName>
        <fullName evidence="2">Peptide deformylase</fullName>
        <shortName evidence="2">PDF</shortName>
        <ecNumber evidence="2">3.5.1.88</ecNumber>
    </recommendedName>
    <alternativeName>
        <fullName evidence="2">Polypeptide deformylase</fullName>
    </alternativeName>
</protein>
<dbReference type="GO" id="GO:0046872">
    <property type="term" value="F:metal ion binding"/>
    <property type="evidence" value="ECO:0007669"/>
    <property type="project" value="UniProtKB-KW"/>
</dbReference>
<keyword evidence="2" id="KW-0408">Iron</keyword>
<dbReference type="OrthoDB" id="9804313at2"/>
<feature type="binding site" evidence="2">
    <location>
        <position position="142"/>
    </location>
    <ligand>
        <name>Fe cation</name>
        <dbReference type="ChEBI" id="CHEBI:24875"/>
    </ligand>
</feature>
<dbReference type="AlphaFoldDB" id="A0A4R3MU03"/>
<dbReference type="SUPFAM" id="SSF56420">
    <property type="entry name" value="Peptide deformylase"/>
    <property type="match status" value="1"/>
</dbReference>
<gene>
    <name evidence="2" type="primary">def</name>
    <name evidence="3" type="ORF">EDC35_10975</name>
</gene>
<sequence length="167" mass="18867">MAILDILTLPDPRLKQVSAPVESFDDELRSFIADLEETRLAGPAAVGIAAPQVARFQRILIMNVSGRPKTPNHGHLVLVNPEIVHWEGYAIGREGCLSVPDYTGNVIRATHIRLKAQDPQGQSHEYEMEGYEARALQHEMDHLDGLLFVDRVVSRRTDLYRRKVYQT</sequence>
<evidence type="ECO:0000256" key="1">
    <source>
        <dbReference type="ARBA" id="ARBA00010759"/>
    </source>
</evidence>
<organism evidence="3 4">
    <name type="scientific">Thiobaca trueperi</name>
    <dbReference type="NCBI Taxonomy" id="127458"/>
    <lineage>
        <taxon>Bacteria</taxon>
        <taxon>Pseudomonadati</taxon>
        <taxon>Pseudomonadota</taxon>
        <taxon>Gammaproteobacteria</taxon>
        <taxon>Chromatiales</taxon>
        <taxon>Chromatiaceae</taxon>
        <taxon>Thiobaca</taxon>
    </lineage>
</organism>
<evidence type="ECO:0000256" key="2">
    <source>
        <dbReference type="HAMAP-Rule" id="MF_00163"/>
    </source>
</evidence>
<evidence type="ECO:0000313" key="3">
    <source>
        <dbReference type="EMBL" id="TCT19197.1"/>
    </source>
</evidence>
<dbReference type="InterPro" id="IPR036821">
    <property type="entry name" value="Peptide_deformylase_sf"/>
</dbReference>
<feature type="binding site" evidence="2">
    <location>
        <position position="138"/>
    </location>
    <ligand>
        <name>Fe cation</name>
        <dbReference type="ChEBI" id="CHEBI:24875"/>
    </ligand>
</feature>
<feature type="active site" evidence="2">
    <location>
        <position position="139"/>
    </location>
</feature>
<keyword evidence="2" id="KW-0479">Metal-binding</keyword>
<dbReference type="GO" id="GO:0006412">
    <property type="term" value="P:translation"/>
    <property type="evidence" value="ECO:0007669"/>
    <property type="project" value="UniProtKB-UniRule"/>
</dbReference>
<dbReference type="PIRSF" id="PIRSF004749">
    <property type="entry name" value="Pep_def"/>
    <property type="match status" value="1"/>
</dbReference>
<keyword evidence="2" id="KW-0648">Protein biosynthesis</keyword>
<dbReference type="EC" id="3.5.1.88" evidence="2"/>
<keyword evidence="4" id="KW-1185">Reference proteome</keyword>
<dbReference type="NCBIfam" id="NF001159">
    <property type="entry name" value="PRK00150.1-3"/>
    <property type="match status" value="1"/>
</dbReference>